<evidence type="ECO:0000256" key="2">
    <source>
        <dbReference type="ARBA" id="ARBA00007495"/>
    </source>
</evidence>
<evidence type="ECO:0000256" key="10">
    <source>
        <dbReference type="SAM" id="SignalP"/>
    </source>
</evidence>
<protein>
    <recommendedName>
        <fullName evidence="9">Beta-xylanase</fullName>
        <ecNumber evidence="9">3.2.1.8</ecNumber>
    </recommendedName>
</protein>
<evidence type="ECO:0000256" key="9">
    <source>
        <dbReference type="RuleBase" id="RU361174"/>
    </source>
</evidence>
<dbReference type="Gene3D" id="3.20.20.80">
    <property type="entry name" value="Glycosidases"/>
    <property type="match status" value="1"/>
</dbReference>
<proteinExistence type="inferred from homology"/>
<reference evidence="12 13" key="1">
    <citation type="submission" date="2015-08" db="EMBL/GenBank/DDBJ databases">
        <title>Whole genome sequence of Flavobacterium akiainvivens IK-1T, from decaying Wikstroemia oahuensis, an endemic Hawaiian shrub.</title>
        <authorList>
            <person name="Wan X."/>
            <person name="Hou S."/>
            <person name="Saito J."/>
            <person name="Donachie S."/>
        </authorList>
    </citation>
    <scope>NUCLEOTIDE SEQUENCE [LARGE SCALE GENOMIC DNA]</scope>
    <source>
        <strain evidence="12 13">IK-1</strain>
    </source>
</reference>
<dbReference type="Proteomes" id="UP000037755">
    <property type="component" value="Unassembled WGS sequence"/>
</dbReference>
<dbReference type="PROSITE" id="PS51760">
    <property type="entry name" value="GH10_2"/>
    <property type="match status" value="1"/>
</dbReference>
<comment type="catalytic activity">
    <reaction evidence="1 9">
        <text>Endohydrolysis of (1-&gt;4)-beta-D-xylosidic linkages in xylans.</text>
        <dbReference type="EC" id="3.2.1.8"/>
    </reaction>
</comment>
<keyword evidence="5 9" id="KW-0378">Hydrolase</keyword>
<keyword evidence="4 10" id="KW-0732">Signal</keyword>
<comment type="caution">
    <text evidence="12">The sequence shown here is derived from an EMBL/GenBank/DDBJ whole genome shotgun (WGS) entry which is preliminary data.</text>
</comment>
<dbReference type="OrthoDB" id="9809277at2"/>
<dbReference type="SMART" id="SM00633">
    <property type="entry name" value="Glyco_10"/>
    <property type="match status" value="1"/>
</dbReference>
<dbReference type="InterPro" id="IPR017853">
    <property type="entry name" value="GH"/>
</dbReference>
<dbReference type="EMBL" id="LIYD01000005">
    <property type="protein sequence ID" value="KOS06361.1"/>
    <property type="molecule type" value="Genomic_DNA"/>
</dbReference>
<dbReference type="GO" id="GO:0045493">
    <property type="term" value="P:xylan catabolic process"/>
    <property type="evidence" value="ECO:0007669"/>
    <property type="project" value="UniProtKB-KW"/>
</dbReference>
<sequence>MLSRLKILVLSTCLILLAMCSGNKEEPHKFKSVKLQSVSPFKIGVAIEKDPFERNKQYRKIVETEFNSITPANMMKMNRLAPQKDVYFFKDADSIVEFAINSGKRIHGHTLIWHRAVPEWVTSFKGSRHDWDILLNKYITTVVEHFKGKVHSWDVVNEAFEDNGDFRKNIWYEHLGKDYIKKAFIYAHKADPNAILFYNDYGQERFPEKNKAINKFILSLVNENVPIHGIGAQFHTNVNLKKDKIEEALIDIASTGLYVHISELTIIVNGNWSDKQYVQDESSVEAQMQKFADVINTYKNIVAPKQRYGITFWNVGDSDSYVPRDCNCKEYPQIFDKNYKKKNYFSKIVKALKN</sequence>
<dbReference type="PANTHER" id="PTHR31490">
    <property type="entry name" value="GLYCOSYL HYDROLASE"/>
    <property type="match status" value="1"/>
</dbReference>
<dbReference type="PANTHER" id="PTHR31490:SF88">
    <property type="entry name" value="BETA-XYLANASE"/>
    <property type="match status" value="1"/>
</dbReference>
<feature type="signal peptide" evidence="10">
    <location>
        <begin position="1"/>
        <end position="24"/>
    </location>
</feature>
<dbReference type="SUPFAM" id="SSF51445">
    <property type="entry name" value="(Trans)glycosidases"/>
    <property type="match status" value="1"/>
</dbReference>
<feature type="chain" id="PRO_5005818386" description="Beta-xylanase" evidence="10">
    <location>
        <begin position="25"/>
        <end position="354"/>
    </location>
</feature>
<evidence type="ECO:0000256" key="4">
    <source>
        <dbReference type="ARBA" id="ARBA00022729"/>
    </source>
</evidence>
<dbReference type="EC" id="3.2.1.8" evidence="9"/>
<dbReference type="STRING" id="1202724.AM493_10215"/>
<evidence type="ECO:0000256" key="5">
    <source>
        <dbReference type="ARBA" id="ARBA00022801"/>
    </source>
</evidence>
<evidence type="ECO:0000313" key="13">
    <source>
        <dbReference type="Proteomes" id="UP000037755"/>
    </source>
</evidence>
<evidence type="ECO:0000256" key="7">
    <source>
        <dbReference type="ARBA" id="ARBA00023295"/>
    </source>
</evidence>
<dbReference type="InterPro" id="IPR001000">
    <property type="entry name" value="GH10_dom"/>
</dbReference>
<organism evidence="12 13">
    <name type="scientific">Flavobacterium akiainvivens</name>
    <dbReference type="NCBI Taxonomy" id="1202724"/>
    <lineage>
        <taxon>Bacteria</taxon>
        <taxon>Pseudomonadati</taxon>
        <taxon>Bacteroidota</taxon>
        <taxon>Flavobacteriia</taxon>
        <taxon>Flavobacteriales</taxon>
        <taxon>Flavobacteriaceae</taxon>
        <taxon>Flavobacterium</taxon>
    </lineage>
</organism>
<evidence type="ECO:0000313" key="12">
    <source>
        <dbReference type="EMBL" id="KOS06361.1"/>
    </source>
</evidence>
<feature type="domain" description="GH10" evidence="11">
    <location>
        <begin position="32"/>
        <end position="351"/>
    </location>
</feature>
<evidence type="ECO:0000256" key="8">
    <source>
        <dbReference type="ARBA" id="ARBA00023326"/>
    </source>
</evidence>
<keyword evidence="7 9" id="KW-0326">Glycosidase</keyword>
<dbReference type="GO" id="GO:0031176">
    <property type="term" value="F:endo-1,4-beta-xylanase activity"/>
    <property type="evidence" value="ECO:0007669"/>
    <property type="project" value="UniProtKB-EC"/>
</dbReference>
<evidence type="ECO:0000256" key="1">
    <source>
        <dbReference type="ARBA" id="ARBA00000681"/>
    </source>
</evidence>
<comment type="similarity">
    <text evidence="2 9">Belongs to the glycosyl hydrolase 10 (cellulase F) family.</text>
</comment>
<dbReference type="InterPro" id="IPR044846">
    <property type="entry name" value="GH10"/>
</dbReference>
<keyword evidence="3" id="KW-0858">Xylan degradation</keyword>
<keyword evidence="8 9" id="KW-0624">Polysaccharide degradation</keyword>
<dbReference type="AlphaFoldDB" id="A0A0M8MHJ2"/>
<evidence type="ECO:0000256" key="3">
    <source>
        <dbReference type="ARBA" id="ARBA00022651"/>
    </source>
</evidence>
<keyword evidence="13" id="KW-1185">Reference proteome</keyword>
<accession>A0A0M8MHJ2</accession>
<dbReference type="PRINTS" id="PR00134">
    <property type="entry name" value="GLHYDRLASE10"/>
</dbReference>
<evidence type="ECO:0000256" key="6">
    <source>
        <dbReference type="ARBA" id="ARBA00023277"/>
    </source>
</evidence>
<evidence type="ECO:0000259" key="11">
    <source>
        <dbReference type="PROSITE" id="PS51760"/>
    </source>
</evidence>
<name>A0A0M8MHJ2_9FLAO</name>
<dbReference type="RefSeq" id="WP_054407867.1">
    <property type="nucleotide sequence ID" value="NZ_FOYA01000001.1"/>
</dbReference>
<dbReference type="PATRIC" id="fig|1202724.3.peg.2120"/>
<gene>
    <name evidence="12" type="ORF">AM493_10215</name>
</gene>
<dbReference type="Pfam" id="PF00331">
    <property type="entry name" value="Glyco_hydro_10"/>
    <property type="match status" value="1"/>
</dbReference>
<keyword evidence="6 9" id="KW-0119">Carbohydrate metabolism</keyword>